<dbReference type="InterPro" id="IPR020945">
    <property type="entry name" value="DMSO/NO3_reduct_chaperone"/>
</dbReference>
<dbReference type="GO" id="GO:0051082">
    <property type="term" value="F:unfolded protein binding"/>
    <property type="evidence" value="ECO:0007669"/>
    <property type="project" value="InterPro"/>
</dbReference>
<protein>
    <submittedName>
        <fullName evidence="2">Redox enzyme maturation protein NarJ</fullName>
    </submittedName>
</protein>
<evidence type="ECO:0000256" key="1">
    <source>
        <dbReference type="ARBA" id="ARBA00023063"/>
    </source>
</evidence>
<evidence type="ECO:0000313" key="3">
    <source>
        <dbReference type="Proteomes" id="UP000048908"/>
    </source>
</evidence>
<dbReference type="GO" id="GO:0042128">
    <property type="term" value="P:nitrate assimilation"/>
    <property type="evidence" value="ECO:0007669"/>
    <property type="project" value="UniProtKB-KW"/>
</dbReference>
<gene>
    <name evidence="2" type="primary">narJ</name>
    <name evidence="2" type="ORF">JAN5088_03142</name>
</gene>
<dbReference type="PANTHER" id="PTHR43680">
    <property type="entry name" value="NITRATE REDUCTASE MOLYBDENUM COFACTOR ASSEMBLY CHAPERONE"/>
    <property type="match status" value="1"/>
</dbReference>
<reference evidence="2 3" key="1">
    <citation type="submission" date="2015-07" db="EMBL/GenBank/DDBJ databases">
        <authorList>
            <person name="Noorani M."/>
        </authorList>
    </citation>
    <scope>NUCLEOTIDE SEQUENCE [LARGE SCALE GENOMIC DNA]</scope>
    <source>
        <strain evidence="2 3">CECT 5088</strain>
    </source>
</reference>
<dbReference type="GO" id="GO:0051131">
    <property type="term" value="P:chaperone-mediated protein complex assembly"/>
    <property type="evidence" value="ECO:0007669"/>
    <property type="project" value="InterPro"/>
</dbReference>
<name>A0A0M6XUS0_9RHOB</name>
<dbReference type="Gene3D" id="1.10.3480.10">
    <property type="entry name" value="TorD-like"/>
    <property type="match status" value="1"/>
</dbReference>
<dbReference type="PANTHER" id="PTHR43680:SF2">
    <property type="entry name" value="NITRATE REDUCTASE MOLYBDENUM COFACTOR ASSEMBLY CHAPERONE NARJ"/>
    <property type="match status" value="1"/>
</dbReference>
<dbReference type="InterPro" id="IPR036411">
    <property type="entry name" value="TorD-like_sf"/>
</dbReference>
<dbReference type="Pfam" id="PF02613">
    <property type="entry name" value="Nitrate_red_del"/>
    <property type="match status" value="1"/>
</dbReference>
<dbReference type="STRING" id="282197.SAMN04488517_10889"/>
<accession>A0A0M6XUS0</accession>
<dbReference type="OrthoDB" id="8478585at2"/>
<sequence length="232" mass="25815">MKLMLRTLAAMMGYPSGELRAHVAELRAVVEDEKALGPHVRRRLGVLLDRLEREETIDAQATYTDLFDRSRALSLHLFEHVHGDNRERGQAMLDLAEQYMQAGLLLESQELPDYIPVFLEYASCLPPAEARETLAQPAHVFAALEQRLRERDSDYAAVFAAILTLSGARPDHDAIDQLQKNAPSDDPARIDEEWEEKEVTFTGAHEMGGPTGIVARLRAKGKAMTAARGTKG</sequence>
<dbReference type="GO" id="GO:0016530">
    <property type="term" value="F:metallochaperone activity"/>
    <property type="evidence" value="ECO:0007669"/>
    <property type="project" value="TreeGrafter"/>
</dbReference>
<keyword evidence="3" id="KW-1185">Reference proteome</keyword>
<dbReference type="RefSeq" id="WP_055683712.1">
    <property type="nucleotide sequence ID" value="NZ_CXPG01000021.1"/>
</dbReference>
<dbReference type="InterPro" id="IPR003765">
    <property type="entry name" value="NO3_reductase_chaperone_NarJ"/>
</dbReference>
<dbReference type="EMBL" id="CXPG01000021">
    <property type="protein sequence ID" value="CTQ34347.1"/>
    <property type="molecule type" value="Genomic_DNA"/>
</dbReference>
<dbReference type="NCBIfam" id="TIGR00684">
    <property type="entry name" value="narJ"/>
    <property type="match status" value="1"/>
</dbReference>
<dbReference type="AlphaFoldDB" id="A0A0M6XUS0"/>
<evidence type="ECO:0000313" key="2">
    <source>
        <dbReference type="EMBL" id="CTQ34347.1"/>
    </source>
</evidence>
<dbReference type="Proteomes" id="UP000048908">
    <property type="component" value="Unassembled WGS sequence"/>
</dbReference>
<keyword evidence="1" id="KW-0534">Nitrate assimilation</keyword>
<dbReference type="SUPFAM" id="SSF89155">
    <property type="entry name" value="TorD-like"/>
    <property type="match status" value="1"/>
</dbReference>
<proteinExistence type="predicted"/>
<organism evidence="2 3">
    <name type="scientific">Jannaschia rubra</name>
    <dbReference type="NCBI Taxonomy" id="282197"/>
    <lineage>
        <taxon>Bacteria</taxon>
        <taxon>Pseudomonadati</taxon>
        <taxon>Pseudomonadota</taxon>
        <taxon>Alphaproteobacteria</taxon>
        <taxon>Rhodobacterales</taxon>
        <taxon>Roseobacteraceae</taxon>
        <taxon>Jannaschia</taxon>
    </lineage>
</organism>